<comment type="caution">
    <text evidence="1">The sequence shown here is derived from an EMBL/GenBank/DDBJ whole genome shotgun (WGS) entry which is preliminary data.</text>
</comment>
<sequence>LTFSTFRPQQRRWCRGGCICRALSSKMWASRTSVTQTRHLSASCFSQRPKSSTEFEYCFITEDLTLSWTAAQHATCLHHPLRSVRWIGTSLP</sequence>
<evidence type="ECO:0000313" key="2">
    <source>
        <dbReference type="Proteomes" id="UP000654075"/>
    </source>
</evidence>
<dbReference type="Proteomes" id="UP000654075">
    <property type="component" value="Unassembled WGS sequence"/>
</dbReference>
<accession>A0A813GPD9</accession>
<keyword evidence="2" id="KW-1185">Reference proteome</keyword>
<reference evidence="1" key="1">
    <citation type="submission" date="2021-02" db="EMBL/GenBank/DDBJ databases">
        <authorList>
            <person name="Dougan E. K."/>
            <person name="Rhodes N."/>
            <person name="Thang M."/>
            <person name="Chan C."/>
        </authorList>
    </citation>
    <scope>NUCLEOTIDE SEQUENCE</scope>
</reference>
<gene>
    <name evidence="1" type="ORF">PGLA1383_LOCUS43830</name>
</gene>
<proteinExistence type="predicted"/>
<dbReference type="EMBL" id="CAJNNV010029079">
    <property type="protein sequence ID" value="CAE8626958.1"/>
    <property type="molecule type" value="Genomic_DNA"/>
</dbReference>
<protein>
    <submittedName>
        <fullName evidence="1">Uncharacterized protein</fullName>
    </submittedName>
</protein>
<evidence type="ECO:0000313" key="1">
    <source>
        <dbReference type="EMBL" id="CAE8626958.1"/>
    </source>
</evidence>
<dbReference type="AlphaFoldDB" id="A0A813GPD9"/>
<organism evidence="1 2">
    <name type="scientific">Polarella glacialis</name>
    <name type="common">Dinoflagellate</name>
    <dbReference type="NCBI Taxonomy" id="89957"/>
    <lineage>
        <taxon>Eukaryota</taxon>
        <taxon>Sar</taxon>
        <taxon>Alveolata</taxon>
        <taxon>Dinophyceae</taxon>
        <taxon>Suessiales</taxon>
        <taxon>Suessiaceae</taxon>
        <taxon>Polarella</taxon>
    </lineage>
</organism>
<name>A0A813GPD9_POLGL</name>
<feature type="non-terminal residue" evidence="1">
    <location>
        <position position="1"/>
    </location>
</feature>